<dbReference type="GO" id="GO:0106050">
    <property type="term" value="F:tRNA 2'-O-methyltransferase activity"/>
    <property type="evidence" value="ECO:0007669"/>
    <property type="project" value="UniProtKB-UniRule"/>
</dbReference>
<dbReference type="InParanoid" id="A0A6P7FSY0"/>
<proteinExistence type="inferred from homology"/>
<dbReference type="InterPro" id="IPR021721">
    <property type="entry name" value="Znf_CCCH-type_TRM13"/>
</dbReference>
<keyword evidence="8 12" id="KW-0862">Zinc</keyword>
<evidence type="ECO:0000256" key="1">
    <source>
        <dbReference type="ARBA" id="ARBA00005265"/>
    </source>
</evidence>
<comment type="function">
    <text evidence="12">tRNA methylase which 2'-O-methylates cytidine(4) in tRNA(Pro) and tRNA(Gly)(GCC), and adenosine(4) in tRNA(His).</text>
</comment>
<dbReference type="Pfam" id="PF05253">
    <property type="entry name" value="zf-U11-48K"/>
    <property type="match status" value="1"/>
</dbReference>
<dbReference type="EC" id="2.1.1.225" evidence="12"/>
<keyword evidence="7 12" id="KW-0863">Zinc-finger</keyword>
<evidence type="ECO:0000259" key="14">
    <source>
        <dbReference type="PROSITE" id="PS51800"/>
    </source>
</evidence>
<keyword evidence="5 12" id="KW-0819">tRNA processing</keyword>
<evidence type="ECO:0000256" key="7">
    <source>
        <dbReference type="ARBA" id="ARBA00022771"/>
    </source>
</evidence>
<comment type="catalytic activity">
    <reaction evidence="10 12">
        <text>cytidine(4) in tRNA(Gly)(GCC) + S-adenosyl-L-methionine = 2'-O-methylcytidine(4) in tRNA(Gly)(GCC) + S-adenosyl-L-homocysteine + H(+)</text>
        <dbReference type="Rhea" id="RHEA:43192"/>
        <dbReference type="Rhea" id="RHEA-COMP:10399"/>
        <dbReference type="Rhea" id="RHEA-COMP:10400"/>
        <dbReference type="ChEBI" id="CHEBI:15378"/>
        <dbReference type="ChEBI" id="CHEBI:57856"/>
        <dbReference type="ChEBI" id="CHEBI:59789"/>
        <dbReference type="ChEBI" id="CHEBI:74495"/>
        <dbReference type="ChEBI" id="CHEBI:82748"/>
        <dbReference type="EC" id="2.1.1.225"/>
    </reaction>
</comment>
<evidence type="ECO:0000256" key="4">
    <source>
        <dbReference type="ARBA" id="ARBA00022691"/>
    </source>
</evidence>
<dbReference type="InterPro" id="IPR039044">
    <property type="entry name" value="Trm13"/>
</dbReference>
<dbReference type="KEGG" id="dvv:114330700"/>
<evidence type="ECO:0000256" key="9">
    <source>
        <dbReference type="ARBA" id="ARBA00048165"/>
    </source>
</evidence>
<feature type="region of interest" description="Disordered" evidence="13">
    <location>
        <begin position="1"/>
        <end position="23"/>
    </location>
</feature>
<dbReference type="PANTHER" id="PTHR12998">
    <property type="entry name" value="TRNA:M(4)X MODIFICATION ENZYME TRM13 HOMOLOG"/>
    <property type="match status" value="1"/>
</dbReference>
<name>A0A6P7FSY0_DIAVI</name>
<dbReference type="InterPro" id="IPR022776">
    <property type="entry name" value="TRM13/UPF0224_CHHC_Znf_dom"/>
</dbReference>
<dbReference type="Pfam" id="PF05206">
    <property type="entry name" value="TRM13"/>
    <property type="match status" value="1"/>
</dbReference>
<organism evidence="15">
    <name type="scientific">Diabrotica virgifera virgifera</name>
    <name type="common">western corn rootworm</name>
    <dbReference type="NCBI Taxonomy" id="50390"/>
    <lineage>
        <taxon>Eukaryota</taxon>
        <taxon>Metazoa</taxon>
        <taxon>Ecdysozoa</taxon>
        <taxon>Arthropoda</taxon>
        <taxon>Hexapoda</taxon>
        <taxon>Insecta</taxon>
        <taxon>Pterygota</taxon>
        <taxon>Neoptera</taxon>
        <taxon>Endopterygota</taxon>
        <taxon>Coleoptera</taxon>
        <taxon>Polyphaga</taxon>
        <taxon>Cucujiformia</taxon>
        <taxon>Chrysomeloidea</taxon>
        <taxon>Chrysomelidae</taxon>
        <taxon>Galerucinae</taxon>
        <taxon>Diabroticina</taxon>
        <taxon>Diabroticites</taxon>
        <taxon>Diabrotica</taxon>
    </lineage>
</organism>
<evidence type="ECO:0000256" key="3">
    <source>
        <dbReference type="ARBA" id="ARBA00022679"/>
    </source>
</evidence>
<comment type="similarity">
    <text evidence="1 12">Belongs to the methyltransferase TRM13 family.</text>
</comment>
<evidence type="ECO:0000256" key="5">
    <source>
        <dbReference type="ARBA" id="ARBA00022694"/>
    </source>
</evidence>
<evidence type="ECO:0000256" key="12">
    <source>
        <dbReference type="RuleBase" id="RU367103"/>
    </source>
</evidence>
<evidence type="ECO:0000256" key="13">
    <source>
        <dbReference type="SAM" id="MobiDB-lite"/>
    </source>
</evidence>
<feature type="compositionally biased region" description="Polar residues" evidence="13">
    <location>
        <begin position="1"/>
        <end position="14"/>
    </location>
</feature>
<dbReference type="PANTHER" id="PTHR12998:SF0">
    <property type="entry name" value="TRNA:M(4)X MODIFICATION ENZYME TRM13 HOMOLOG"/>
    <property type="match status" value="1"/>
</dbReference>
<evidence type="ECO:0000256" key="2">
    <source>
        <dbReference type="ARBA" id="ARBA00022603"/>
    </source>
</evidence>
<dbReference type="RefSeq" id="XP_028135915.1">
    <property type="nucleotide sequence ID" value="XM_028280114.1"/>
</dbReference>
<dbReference type="GO" id="GO:0030488">
    <property type="term" value="P:tRNA methylation"/>
    <property type="evidence" value="ECO:0007669"/>
    <property type="project" value="InterPro"/>
</dbReference>
<keyword evidence="4 12" id="KW-0949">S-adenosyl-L-methionine</keyword>
<dbReference type="AlphaFoldDB" id="A0A6P7FSY0"/>
<keyword evidence="6 12" id="KW-0479">Metal-binding</keyword>
<evidence type="ECO:0000256" key="8">
    <source>
        <dbReference type="ARBA" id="ARBA00022833"/>
    </source>
</evidence>
<dbReference type="OrthoDB" id="258806at2759"/>
<dbReference type="FunCoup" id="A0A6P7FSY0">
    <property type="interactions" value="1402"/>
</dbReference>
<dbReference type="Pfam" id="PF11722">
    <property type="entry name" value="zf-TRM13_CCCH"/>
    <property type="match status" value="1"/>
</dbReference>
<dbReference type="InterPro" id="IPR007871">
    <property type="entry name" value="Methyltransferase_TRM13"/>
</dbReference>
<keyword evidence="3 12" id="KW-0808">Transferase</keyword>
<evidence type="ECO:0000256" key="11">
    <source>
        <dbReference type="ARBA" id="ARBA00049393"/>
    </source>
</evidence>
<keyword evidence="2 12" id="KW-0489">Methyltransferase</keyword>
<feature type="domain" description="CHHC U11-48K-type" evidence="14">
    <location>
        <begin position="84"/>
        <end position="111"/>
    </location>
</feature>
<evidence type="ECO:0000313" key="15">
    <source>
        <dbReference type="RefSeq" id="XP_028135915.1"/>
    </source>
</evidence>
<dbReference type="GO" id="GO:0008270">
    <property type="term" value="F:zinc ion binding"/>
    <property type="evidence" value="ECO:0007669"/>
    <property type="project" value="UniProtKB-KW"/>
</dbReference>
<comment type="catalytic activity">
    <reaction evidence="9 12">
        <text>cytidine(4) in tRNA(Pro) + S-adenosyl-L-methionine = 2'-O-methylcytidine(4) in tRNA(Pro) + S-adenosyl-L-homocysteine + H(+)</text>
        <dbReference type="Rhea" id="RHEA:32767"/>
        <dbReference type="Rhea" id="RHEA-COMP:10397"/>
        <dbReference type="Rhea" id="RHEA-COMP:10398"/>
        <dbReference type="ChEBI" id="CHEBI:15378"/>
        <dbReference type="ChEBI" id="CHEBI:57856"/>
        <dbReference type="ChEBI" id="CHEBI:59789"/>
        <dbReference type="ChEBI" id="CHEBI:74495"/>
        <dbReference type="ChEBI" id="CHEBI:82748"/>
        <dbReference type="EC" id="2.1.1.225"/>
    </reaction>
</comment>
<sequence>MDCEITTDSISQSDELPGPPKRKKKCETTVSENDNNNCHCSFFVVRKKRYCKMTVKEGEAYCGEHKKISSDVPETEVTKDSPIRIICPLDGKHTCYAHNLKKHLKICNARPKPTAPYILKGINNCSSDETDMDNSYNLLSTFSEADIVKTIAKVNEIYQKLIKEKITEKQLKNNLLEEEMAKPDYGPKTKKHLQQVSSILGLIKEYGMMKPATCYIEFGAGRGQLSFWLAKMIEDDNTSKILLVERASPKHKKDNKLAQTSDKVCRIRADISDIVLDKVDLINNSSNIIGVTKHLCGEATDLAIRSLGNIKENNCKVGGCVLTFCCHHRCRWVPYTGKDFFKENNLEKADFDIMCGMASWATCGTGLSRELRKQVSETDLKPNERDVVMGLTRQEKEEVGRKSKNILNWGRLHFLEKCNFKCYLHHYVDQIVTLENVCIVAMR</sequence>
<comment type="catalytic activity">
    <reaction evidence="11 12">
        <text>adenosine(4) in tRNA(His) + S-adenosyl-L-methionine = 2'-O-methyladenosine(4) in tRNA(His) + S-adenosyl-L-homocysteine + H(+)</text>
        <dbReference type="Rhea" id="RHEA:43196"/>
        <dbReference type="Rhea" id="RHEA-COMP:10401"/>
        <dbReference type="Rhea" id="RHEA-COMP:10402"/>
        <dbReference type="ChEBI" id="CHEBI:15378"/>
        <dbReference type="ChEBI" id="CHEBI:57856"/>
        <dbReference type="ChEBI" id="CHEBI:59789"/>
        <dbReference type="ChEBI" id="CHEBI:74411"/>
        <dbReference type="ChEBI" id="CHEBI:74477"/>
        <dbReference type="EC" id="2.1.1.225"/>
    </reaction>
</comment>
<protein>
    <recommendedName>
        <fullName evidence="12">tRNA:m(4)X modification enzyme TRM13</fullName>
        <ecNumber evidence="12">2.1.1.225</ecNumber>
    </recommendedName>
</protein>
<evidence type="ECO:0000256" key="6">
    <source>
        <dbReference type="ARBA" id="ARBA00022723"/>
    </source>
</evidence>
<dbReference type="PROSITE" id="PS51800">
    <property type="entry name" value="ZF_CHHC_U11_48K"/>
    <property type="match status" value="1"/>
</dbReference>
<gene>
    <name evidence="15" type="primary">LOC114330700</name>
</gene>
<evidence type="ECO:0000256" key="10">
    <source>
        <dbReference type="ARBA" id="ARBA00048635"/>
    </source>
</evidence>
<reference evidence="15" key="1">
    <citation type="submission" date="2025-08" db="UniProtKB">
        <authorList>
            <consortium name="RefSeq"/>
        </authorList>
    </citation>
    <scope>IDENTIFICATION</scope>
    <source>
        <tissue evidence="15">Whole insect</tissue>
    </source>
</reference>
<accession>A0A6P7FSY0</accession>